<dbReference type="InterPro" id="IPR000719">
    <property type="entry name" value="Prot_kinase_dom"/>
</dbReference>
<dbReference type="CDD" id="cd04791">
    <property type="entry name" value="LanC_SerThrkinase"/>
    <property type="match status" value="1"/>
</dbReference>
<keyword evidence="4" id="KW-0547">Nucleotide-binding</keyword>
<dbReference type="NCBIfam" id="NF038151">
    <property type="entry name" value="lanthi_synth_III"/>
    <property type="match status" value="1"/>
</dbReference>
<sequence length="877" mass="94589">MSFLIADSEYYEPWYVADPGVRLCPAAMPDDWVRHDEGAWTHWGPPDLVLPDQGWKVHVSSSLANVRSVVAVVSVACVEMGVPFKHLAGRTTFLIAHDKHAARPQSGKSCTLYPPTEESARELMRRLSSDLAGVDGPFVLTDRRFGQSTCVSYRFGAFRGRTRVDGDGNHVPVMTGADGRDVDDERKPVFHLPPGVSDPFREEQPATGARGPVTMHGYVFDAVLRHSNAGGAYRFRDADGAAVFVKEAKAHNGYTADGADAKTRLTAEYLVLREIHARAPGLCPRPVEMFHHWEHSYLVSEFVPGVSLYRWMVTNNPVVLDHTDTAAYPGYHQRCLALLDQIDEQLRALHDLGLVFIDLSPTNVLVDDDDRVRLVDFEAVQPADDVHRYMGTPGYLPPDPRAVVADDPLGLDRYGLSALALLLVFPAHEAAERDPAVLDHLHADLTELATVQPRLWRLATRCHDRTGPTALPTPAAVRAGPVAALRDLAERTADAVEAMARPDHPARVYPTIPLGYQTNTRALAAGTAGVLYALHRTGRTCDPAIVTRLRDEAVAAAVSDAPGFLHGSAGIAAVLADLGETDAAESLLTAAAAHPLNDESATFGGGAAGTAYGLLAHHRRTGEERWLGLAARLLDRVPEGAELTARLSRVNRSGLVGGRTGVALALHGLHEATGDDRPFRRGLRLLQEELAYAVPLPNGGLGFRIAQADRRVYPYLFAGSAGYAMVLSRFFTDRADAEFDEPFDGVTAGDALTRCLTACTARFTVFPGLFPGLAGLVLALADAGQRLNRPELVDTALVNAQGLFRYAVPHRRGVGWLGEPGQRLSTDLWSGAAGVLLALRHLTGALQDPLDAVTTSRAVETPVERSDEHGGSPAFAG</sequence>
<reference evidence="11" key="1">
    <citation type="journal article" date="2019" name="Int. J. Syst. Evol. Microbiol.">
        <title>The Global Catalogue of Microorganisms (GCM) 10K type strain sequencing project: providing services to taxonomists for standard genome sequencing and annotation.</title>
        <authorList>
            <consortium name="The Broad Institute Genomics Platform"/>
            <consortium name="The Broad Institute Genome Sequencing Center for Infectious Disease"/>
            <person name="Wu L."/>
            <person name="Ma J."/>
        </authorList>
    </citation>
    <scope>NUCLEOTIDE SEQUENCE [LARGE SCALE GENOMIC DNA]</scope>
    <source>
        <strain evidence="11">ZS-22-S1</strain>
    </source>
</reference>
<keyword evidence="6" id="KW-0067">ATP-binding</keyword>
<evidence type="ECO:0000259" key="9">
    <source>
        <dbReference type="PROSITE" id="PS50011"/>
    </source>
</evidence>
<evidence type="ECO:0000256" key="7">
    <source>
        <dbReference type="ARBA" id="ARBA00047899"/>
    </source>
</evidence>
<dbReference type="InterPro" id="IPR011009">
    <property type="entry name" value="Kinase-like_dom_sf"/>
</dbReference>
<feature type="domain" description="Protein kinase" evidence="9">
    <location>
        <begin position="218"/>
        <end position="483"/>
    </location>
</feature>
<comment type="catalytic activity">
    <reaction evidence="8">
        <text>L-seryl-[protein] + ATP = O-phospho-L-seryl-[protein] + ADP + H(+)</text>
        <dbReference type="Rhea" id="RHEA:17989"/>
        <dbReference type="Rhea" id="RHEA-COMP:9863"/>
        <dbReference type="Rhea" id="RHEA-COMP:11604"/>
        <dbReference type="ChEBI" id="CHEBI:15378"/>
        <dbReference type="ChEBI" id="CHEBI:29999"/>
        <dbReference type="ChEBI" id="CHEBI:30616"/>
        <dbReference type="ChEBI" id="CHEBI:83421"/>
        <dbReference type="ChEBI" id="CHEBI:456216"/>
        <dbReference type="EC" id="2.7.11.1"/>
    </reaction>
</comment>
<dbReference type="SMART" id="SM01260">
    <property type="entry name" value="LANC_like"/>
    <property type="match status" value="1"/>
</dbReference>
<dbReference type="PANTHER" id="PTHR24363">
    <property type="entry name" value="SERINE/THREONINE PROTEIN KINASE"/>
    <property type="match status" value="1"/>
</dbReference>
<dbReference type="EC" id="2.7.11.1" evidence="1"/>
<proteinExistence type="predicted"/>
<keyword evidence="5" id="KW-0418">Kinase</keyword>
<dbReference type="InterPro" id="IPR012341">
    <property type="entry name" value="6hp_glycosidase-like_sf"/>
</dbReference>
<dbReference type="PROSITE" id="PS50011">
    <property type="entry name" value="PROTEIN_KINASE_DOM"/>
    <property type="match status" value="1"/>
</dbReference>
<keyword evidence="11" id="KW-1185">Reference proteome</keyword>
<evidence type="ECO:0000256" key="3">
    <source>
        <dbReference type="ARBA" id="ARBA00022679"/>
    </source>
</evidence>
<dbReference type="Gene3D" id="1.50.10.20">
    <property type="match status" value="1"/>
</dbReference>
<name>A0ABV9RVZ8_9PSEU</name>
<dbReference type="EMBL" id="JBHSIS010000002">
    <property type="protein sequence ID" value="MFC4852829.1"/>
    <property type="molecule type" value="Genomic_DNA"/>
</dbReference>
<comment type="catalytic activity">
    <reaction evidence="7">
        <text>L-threonyl-[protein] + ATP = O-phospho-L-threonyl-[protein] + ADP + H(+)</text>
        <dbReference type="Rhea" id="RHEA:46608"/>
        <dbReference type="Rhea" id="RHEA-COMP:11060"/>
        <dbReference type="Rhea" id="RHEA-COMP:11605"/>
        <dbReference type="ChEBI" id="CHEBI:15378"/>
        <dbReference type="ChEBI" id="CHEBI:30013"/>
        <dbReference type="ChEBI" id="CHEBI:30616"/>
        <dbReference type="ChEBI" id="CHEBI:61977"/>
        <dbReference type="ChEBI" id="CHEBI:456216"/>
        <dbReference type="EC" id="2.7.11.1"/>
    </reaction>
</comment>
<keyword evidence="3" id="KW-0808">Transferase</keyword>
<evidence type="ECO:0000256" key="2">
    <source>
        <dbReference type="ARBA" id="ARBA00022527"/>
    </source>
</evidence>
<evidence type="ECO:0000313" key="10">
    <source>
        <dbReference type="EMBL" id="MFC4852829.1"/>
    </source>
</evidence>
<dbReference type="InterPro" id="IPR057929">
    <property type="entry name" value="RamC_N"/>
</dbReference>
<dbReference type="InterPro" id="IPR053524">
    <property type="entry name" value="Aerial_hyphae_peptide-synth"/>
</dbReference>
<gene>
    <name evidence="10" type="primary">lanKC</name>
    <name evidence="10" type="ORF">ACFPCV_04875</name>
</gene>
<evidence type="ECO:0000256" key="1">
    <source>
        <dbReference type="ARBA" id="ARBA00012513"/>
    </source>
</evidence>
<dbReference type="Gene3D" id="1.50.10.10">
    <property type="match status" value="1"/>
</dbReference>
<organism evidence="10 11">
    <name type="scientific">Actinophytocola glycyrrhizae</name>
    <dbReference type="NCBI Taxonomy" id="2044873"/>
    <lineage>
        <taxon>Bacteria</taxon>
        <taxon>Bacillati</taxon>
        <taxon>Actinomycetota</taxon>
        <taxon>Actinomycetes</taxon>
        <taxon>Pseudonocardiales</taxon>
        <taxon>Pseudonocardiaceae</taxon>
    </lineage>
</organism>
<dbReference type="RefSeq" id="WP_378054782.1">
    <property type="nucleotide sequence ID" value="NZ_JBHSIS010000002.1"/>
</dbReference>
<dbReference type="Pfam" id="PF00069">
    <property type="entry name" value="Pkinase"/>
    <property type="match status" value="1"/>
</dbReference>
<dbReference type="Pfam" id="PF25816">
    <property type="entry name" value="RamC_N"/>
    <property type="match status" value="1"/>
</dbReference>
<dbReference type="Proteomes" id="UP001595859">
    <property type="component" value="Unassembled WGS sequence"/>
</dbReference>
<keyword evidence="2" id="KW-0723">Serine/threonine-protein kinase</keyword>
<dbReference type="PANTHER" id="PTHR24363:SF0">
    <property type="entry name" value="SERINE_THREONINE KINASE LIKE DOMAIN CONTAINING 1"/>
    <property type="match status" value="1"/>
</dbReference>
<dbReference type="InterPro" id="IPR007822">
    <property type="entry name" value="LANC-like"/>
</dbReference>
<protein>
    <recommendedName>
        <fullName evidence="1">non-specific serine/threonine protein kinase</fullName>
        <ecNumber evidence="1">2.7.11.1</ecNumber>
    </recommendedName>
</protein>
<accession>A0ABV9RVZ8</accession>
<comment type="caution">
    <text evidence="10">The sequence shown here is derived from an EMBL/GenBank/DDBJ whole genome shotgun (WGS) entry which is preliminary data.</text>
</comment>
<evidence type="ECO:0000313" key="11">
    <source>
        <dbReference type="Proteomes" id="UP001595859"/>
    </source>
</evidence>
<evidence type="ECO:0000256" key="4">
    <source>
        <dbReference type="ARBA" id="ARBA00022741"/>
    </source>
</evidence>
<evidence type="ECO:0000256" key="5">
    <source>
        <dbReference type="ARBA" id="ARBA00022777"/>
    </source>
</evidence>
<dbReference type="SUPFAM" id="SSF158745">
    <property type="entry name" value="LanC-like"/>
    <property type="match status" value="1"/>
</dbReference>
<dbReference type="InterPro" id="IPR058053">
    <property type="entry name" value="RamC_C"/>
</dbReference>
<evidence type="ECO:0000256" key="8">
    <source>
        <dbReference type="ARBA" id="ARBA00048679"/>
    </source>
</evidence>
<dbReference type="Gene3D" id="1.10.510.10">
    <property type="entry name" value="Transferase(Phosphotransferase) domain 1"/>
    <property type="match status" value="1"/>
</dbReference>
<evidence type="ECO:0000256" key="6">
    <source>
        <dbReference type="ARBA" id="ARBA00022840"/>
    </source>
</evidence>
<dbReference type="SUPFAM" id="SSF56112">
    <property type="entry name" value="Protein kinase-like (PK-like)"/>
    <property type="match status" value="1"/>
</dbReference>
<dbReference type="SMART" id="SM00220">
    <property type="entry name" value="S_TKc"/>
    <property type="match status" value="1"/>
</dbReference>